<sequence>MRKTLGLGPPKLGRKLEEHNNPSPPQKKPPPQIATILNTLPHLQASLKFLVHQQTPSVMPSEIISTISSPFPHMLVVSIVVHRIPHKVRHTPFQDLIFFYYRQGNLSLNSLRKDMQGPPLQNS</sequence>
<name>A0A5J5PFE1_GOSBA</name>
<dbReference type="Proteomes" id="UP000327439">
    <property type="component" value="Chromosome D11"/>
</dbReference>
<keyword evidence="3" id="KW-1185">Reference proteome</keyword>
<dbReference type="EMBL" id="CM018225">
    <property type="protein sequence ID" value="KAB2004837.1"/>
    <property type="molecule type" value="Genomic_DNA"/>
</dbReference>
<feature type="compositionally biased region" description="Pro residues" evidence="1">
    <location>
        <begin position="22"/>
        <end position="32"/>
    </location>
</feature>
<protein>
    <submittedName>
        <fullName evidence="2">Uncharacterized protein</fullName>
    </submittedName>
</protein>
<proteinExistence type="predicted"/>
<organism evidence="2 3">
    <name type="scientific">Gossypium barbadense</name>
    <name type="common">Sea Island cotton</name>
    <name type="synonym">Hibiscus barbadensis</name>
    <dbReference type="NCBI Taxonomy" id="3634"/>
    <lineage>
        <taxon>Eukaryota</taxon>
        <taxon>Viridiplantae</taxon>
        <taxon>Streptophyta</taxon>
        <taxon>Embryophyta</taxon>
        <taxon>Tracheophyta</taxon>
        <taxon>Spermatophyta</taxon>
        <taxon>Magnoliopsida</taxon>
        <taxon>eudicotyledons</taxon>
        <taxon>Gunneridae</taxon>
        <taxon>Pentapetalae</taxon>
        <taxon>rosids</taxon>
        <taxon>malvids</taxon>
        <taxon>Malvales</taxon>
        <taxon>Malvaceae</taxon>
        <taxon>Malvoideae</taxon>
        <taxon>Gossypium</taxon>
    </lineage>
</organism>
<feature type="region of interest" description="Disordered" evidence="1">
    <location>
        <begin position="1"/>
        <end position="33"/>
    </location>
</feature>
<accession>A0A5J5PFE1</accession>
<feature type="compositionally biased region" description="Low complexity" evidence="1">
    <location>
        <begin position="1"/>
        <end position="11"/>
    </location>
</feature>
<evidence type="ECO:0000313" key="3">
    <source>
        <dbReference type="Proteomes" id="UP000327439"/>
    </source>
</evidence>
<evidence type="ECO:0000313" key="2">
    <source>
        <dbReference type="EMBL" id="KAB2004837.1"/>
    </source>
</evidence>
<reference evidence="3" key="1">
    <citation type="journal article" date="2020" name="Nat. Genet.">
        <title>Genomic diversifications of five Gossypium allopolyploid species and their impact on cotton improvement.</title>
        <authorList>
            <person name="Chen Z.J."/>
            <person name="Sreedasyam A."/>
            <person name="Ando A."/>
            <person name="Song Q."/>
            <person name="De Santiago L.M."/>
            <person name="Hulse-Kemp A.M."/>
            <person name="Ding M."/>
            <person name="Ye W."/>
            <person name="Kirkbride R.C."/>
            <person name="Jenkins J."/>
            <person name="Plott C."/>
            <person name="Lovell J."/>
            <person name="Lin Y.M."/>
            <person name="Vaughn R."/>
            <person name="Liu B."/>
            <person name="Simpson S."/>
            <person name="Scheffler B.E."/>
            <person name="Wen L."/>
            <person name="Saski C.A."/>
            <person name="Grover C.E."/>
            <person name="Hu G."/>
            <person name="Conover J.L."/>
            <person name="Carlson J.W."/>
            <person name="Shu S."/>
            <person name="Boston L.B."/>
            <person name="Williams M."/>
            <person name="Peterson D.G."/>
            <person name="McGee K."/>
            <person name="Jones D.C."/>
            <person name="Wendel J.F."/>
            <person name="Stelly D.M."/>
            <person name="Grimwood J."/>
            <person name="Schmutz J."/>
        </authorList>
    </citation>
    <scope>NUCLEOTIDE SEQUENCE [LARGE SCALE GENOMIC DNA]</scope>
    <source>
        <strain evidence="3">cv. 3-79</strain>
    </source>
</reference>
<gene>
    <name evidence="2" type="ORF">ES319_D11G227600v1</name>
</gene>
<dbReference type="AlphaFoldDB" id="A0A5J5PFE1"/>
<evidence type="ECO:0000256" key="1">
    <source>
        <dbReference type="SAM" id="MobiDB-lite"/>
    </source>
</evidence>